<evidence type="ECO:0000313" key="2">
    <source>
        <dbReference type="Proteomes" id="UP001315686"/>
    </source>
</evidence>
<name>A0AAP2G9U5_9RHOB</name>
<dbReference type="SUPFAM" id="SSF51735">
    <property type="entry name" value="NAD(P)-binding Rossmann-fold domains"/>
    <property type="match status" value="1"/>
</dbReference>
<dbReference type="EMBL" id="JADQAZ010000004">
    <property type="protein sequence ID" value="MBT0959442.1"/>
    <property type="molecule type" value="Genomic_DNA"/>
</dbReference>
<dbReference type="AlphaFoldDB" id="A0AAP2G9U5"/>
<protein>
    <submittedName>
        <fullName evidence="1">NAD(P)-dependent oxidoreductase</fullName>
    </submittedName>
</protein>
<keyword evidence="2" id="KW-1185">Reference proteome</keyword>
<organism evidence="1 2">
    <name type="scientific">Harenicola maris</name>
    <dbReference type="NCBI Taxonomy" id="2841044"/>
    <lineage>
        <taxon>Bacteria</taxon>
        <taxon>Pseudomonadati</taxon>
        <taxon>Pseudomonadota</taxon>
        <taxon>Alphaproteobacteria</taxon>
        <taxon>Rhodobacterales</taxon>
        <taxon>Paracoccaceae</taxon>
        <taxon>Harenicola</taxon>
    </lineage>
</organism>
<comment type="caution">
    <text evidence="1">The sequence shown here is derived from an EMBL/GenBank/DDBJ whole genome shotgun (WGS) entry which is preliminary data.</text>
</comment>
<dbReference type="Gene3D" id="3.40.50.720">
    <property type="entry name" value="NAD(P)-binding Rossmann-like Domain"/>
    <property type="match status" value="1"/>
</dbReference>
<proteinExistence type="predicted"/>
<sequence length="341" mass="37343">MTELPTHLSGETELEEIMTRPTAELISDLQSIDGDIMILGVAGKMGLTLARMAKRAAPDKRVIGVARFSAPGSREGLEAIGVETVACDLLDRAQIEALEPVKNVLFMAGRKFGAAQDQPATWAMNAYVPALVAERFKDSRIIAFSTACVYALSDVEGSGSIEEHALTPPGEYANSCVGRERMFEYFSAQHRTPGRLFRLCYAIDMRYGVLHDIATAVWNDQPVSLAMSHANVLWQGDANAIALRLLAHCTVPSSPINVSGPEKIEIRKVAEEFGRLFGKEVSFTGRPEKSAWLVNTKLQQSMFGKPTVGIDQLIGWTADWVQNDRGSLGKPTHFEVRDGTY</sequence>
<dbReference type="InterPro" id="IPR036291">
    <property type="entry name" value="NAD(P)-bd_dom_sf"/>
</dbReference>
<accession>A0AAP2G9U5</accession>
<reference evidence="1 2" key="1">
    <citation type="journal article" date="2021" name="Arch. Microbiol.">
        <title>Harenicola maris gen. nov., sp. nov. isolated from the Sea of Japan shallow sediments.</title>
        <authorList>
            <person name="Romanenko L.A."/>
            <person name="Kurilenko V.V."/>
            <person name="Chernysheva N.Y."/>
            <person name="Tekutyeva L.A."/>
            <person name="Velansky P.V."/>
            <person name="Svetashev V.I."/>
            <person name="Isaeva M.P."/>
        </authorList>
    </citation>
    <scope>NUCLEOTIDE SEQUENCE [LARGE SCALE GENOMIC DNA]</scope>
    <source>
        <strain evidence="1 2">KMM 3653</strain>
    </source>
</reference>
<dbReference type="Proteomes" id="UP001315686">
    <property type="component" value="Unassembled WGS sequence"/>
</dbReference>
<dbReference type="RefSeq" id="WP_327795676.1">
    <property type="nucleotide sequence ID" value="NZ_JADQAZ010000004.1"/>
</dbReference>
<gene>
    <name evidence="1" type="ORF">IV417_18785</name>
</gene>
<evidence type="ECO:0000313" key="1">
    <source>
        <dbReference type="EMBL" id="MBT0959442.1"/>
    </source>
</evidence>